<evidence type="ECO:0000256" key="3">
    <source>
        <dbReference type="ARBA" id="ARBA00022603"/>
    </source>
</evidence>
<dbReference type="SUPFAM" id="SSF53790">
    <property type="entry name" value="Tetrapyrrole methylase"/>
    <property type="match status" value="1"/>
</dbReference>
<name>G2JAL7_9BURK</name>
<dbReference type="AlphaFoldDB" id="G2JAL7"/>
<accession>G2JAL7</accession>
<organism evidence="7 8">
    <name type="scientific">Candidatus Glomeribacter gigasporarum BEG34</name>
    <dbReference type="NCBI Taxonomy" id="1070319"/>
    <lineage>
        <taxon>Bacteria</taxon>
        <taxon>Pseudomonadati</taxon>
        <taxon>Pseudomonadota</taxon>
        <taxon>Betaproteobacteria</taxon>
        <taxon>Burkholderiales</taxon>
        <taxon>Burkholderiaceae</taxon>
        <taxon>Candidatus Glomeribacter</taxon>
    </lineage>
</organism>
<proteinExistence type="predicted"/>
<evidence type="ECO:0000256" key="2">
    <source>
        <dbReference type="ARBA" id="ARBA00022573"/>
    </source>
</evidence>
<dbReference type="eggNOG" id="COG2241">
    <property type="taxonomic scope" value="Bacteria"/>
</dbReference>
<dbReference type="PANTHER" id="PTHR43182:SF1">
    <property type="entry name" value="COBALT-PRECORRIN-7 C(5)-METHYLTRANSFERASE"/>
    <property type="match status" value="1"/>
</dbReference>
<dbReference type="PANTHER" id="PTHR43182">
    <property type="entry name" value="COBALT-PRECORRIN-6B C(15)-METHYLTRANSFERASE (DECARBOXYLATING)"/>
    <property type="match status" value="1"/>
</dbReference>
<keyword evidence="2" id="KW-0169">Cobalamin biosynthesis</keyword>
<evidence type="ECO:0000256" key="4">
    <source>
        <dbReference type="ARBA" id="ARBA00022679"/>
    </source>
</evidence>
<dbReference type="Proteomes" id="UP000054051">
    <property type="component" value="Unassembled WGS sequence"/>
</dbReference>
<dbReference type="OrthoDB" id="9787825at2"/>
<dbReference type="EMBL" id="CAFB01000048">
    <property type="protein sequence ID" value="CCD29819.1"/>
    <property type="molecule type" value="Genomic_DNA"/>
</dbReference>
<dbReference type="InterPro" id="IPR012818">
    <property type="entry name" value="CbiE"/>
</dbReference>
<dbReference type="NCBIfam" id="NF004457">
    <property type="entry name" value="PRK05787.1-5"/>
    <property type="match status" value="1"/>
</dbReference>
<dbReference type="EC" id="2.1.1.132" evidence="7"/>
<evidence type="ECO:0000313" key="8">
    <source>
        <dbReference type="Proteomes" id="UP000054051"/>
    </source>
</evidence>
<keyword evidence="4 7" id="KW-0808">Transferase</keyword>
<keyword evidence="8" id="KW-1185">Reference proteome</keyword>
<dbReference type="CDD" id="cd11644">
    <property type="entry name" value="Precorrin-6Y-MT"/>
    <property type="match status" value="1"/>
</dbReference>
<dbReference type="Pfam" id="PF00590">
    <property type="entry name" value="TP_methylase"/>
    <property type="match status" value="1"/>
</dbReference>
<dbReference type="STRING" id="1070319.CAGGBEG34_300019"/>
<protein>
    <submittedName>
        <fullName evidence="7">Precorrin-6Y C5,15-methyltransferase (Decarboxylating)</fullName>
        <ecNumber evidence="7">2.1.1.132</ecNumber>
    </submittedName>
</protein>
<evidence type="ECO:0000259" key="6">
    <source>
        <dbReference type="Pfam" id="PF00590"/>
    </source>
</evidence>
<evidence type="ECO:0000256" key="5">
    <source>
        <dbReference type="ARBA" id="ARBA00022691"/>
    </source>
</evidence>
<dbReference type="InterPro" id="IPR050714">
    <property type="entry name" value="Cobalamin_biosynth_MTase"/>
</dbReference>
<sequence length="218" mass="24377">MIICAGVGPGHLDFMTRGVAHHIANADVVAGFDAVVEIIRPLIPVTAQIVTMNYRDQVAQLKRVAGEHHAGKRCVVVFMGDVHFSGFQYLQRVEQACGHPVDTWPGISSAQVVASRGKVCFDETTFITFHRRGDIEPFKQHLVHVLDDQRNAIVTPRPWDFMPKDIACWLLAQGLSPDHPVEVWENLTRGEAHWRGALRDCTLEYSDMSIMLIRALCA</sequence>
<dbReference type="Gene3D" id="3.40.1010.10">
    <property type="entry name" value="Cobalt-precorrin-4 Transmethylase, Domain 1"/>
    <property type="match status" value="1"/>
</dbReference>
<dbReference type="RefSeq" id="WP_006682949.1">
    <property type="nucleotide sequence ID" value="NZ_CAFB01000048.1"/>
</dbReference>
<feature type="domain" description="Tetrapyrrole methylase" evidence="6">
    <location>
        <begin position="1"/>
        <end position="199"/>
    </location>
</feature>
<dbReference type="InterPro" id="IPR014777">
    <property type="entry name" value="4pyrrole_Mease_sub1"/>
</dbReference>
<dbReference type="GO" id="GO:0008276">
    <property type="term" value="F:protein methyltransferase activity"/>
    <property type="evidence" value="ECO:0007669"/>
    <property type="project" value="InterPro"/>
</dbReference>
<dbReference type="InterPro" id="IPR035996">
    <property type="entry name" value="4pyrrol_Methylase_sf"/>
</dbReference>
<reference evidence="7 8" key="1">
    <citation type="submission" date="2011-08" db="EMBL/GenBank/DDBJ databases">
        <title>The genome of the obligate endobacterium of an arbuscular mycorrhizal fungus reveals an interphylum network of nutritional interactions.</title>
        <authorList>
            <person name="Ghignone S."/>
            <person name="Salvioli A."/>
            <person name="Anca I."/>
            <person name="Lumini E."/>
            <person name="Ortu G."/>
            <person name="Petiti L."/>
            <person name="Cruveiller S."/>
            <person name="Bianciotto V."/>
            <person name="Piffanelli P."/>
            <person name="Lanfranco L."/>
            <person name="Bonfante P."/>
        </authorList>
    </citation>
    <scope>NUCLEOTIDE SEQUENCE [LARGE SCALE GENOMIC DNA]</scope>
    <source>
        <strain evidence="7 8">BEG34</strain>
    </source>
</reference>
<evidence type="ECO:0000256" key="1">
    <source>
        <dbReference type="ARBA" id="ARBA00004953"/>
    </source>
</evidence>
<gene>
    <name evidence="7" type="primary">CbiE</name>
    <name evidence="7" type="ORF">CAGGBEG34_300019</name>
</gene>
<dbReference type="GO" id="GO:0009236">
    <property type="term" value="P:cobalamin biosynthetic process"/>
    <property type="evidence" value="ECO:0007669"/>
    <property type="project" value="UniProtKB-UniPathway"/>
</dbReference>
<evidence type="ECO:0000313" key="7">
    <source>
        <dbReference type="EMBL" id="CCD29819.1"/>
    </source>
</evidence>
<dbReference type="GO" id="GO:0032259">
    <property type="term" value="P:methylation"/>
    <property type="evidence" value="ECO:0007669"/>
    <property type="project" value="UniProtKB-KW"/>
</dbReference>
<dbReference type="UniPathway" id="UPA00148"/>
<dbReference type="InterPro" id="IPR000878">
    <property type="entry name" value="4pyrrol_Mease"/>
</dbReference>
<dbReference type="GO" id="GO:0046025">
    <property type="term" value="F:precorrin-6Y C5,15-methyltransferase (decarboxylating) activity"/>
    <property type="evidence" value="ECO:0007669"/>
    <property type="project" value="UniProtKB-EC"/>
</dbReference>
<comment type="pathway">
    <text evidence="1">Cofactor biosynthesis; adenosylcobalamin biosynthesis.</text>
</comment>
<keyword evidence="3 7" id="KW-0489">Methyltransferase</keyword>
<keyword evidence="5" id="KW-0949">S-adenosyl-L-methionine</keyword>
<comment type="caution">
    <text evidence="7">The sequence shown here is derived from an EMBL/GenBank/DDBJ whole genome shotgun (WGS) entry which is preliminary data.</text>
</comment>